<reference evidence="1 2" key="1">
    <citation type="submission" date="2018-06" db="EMBL/GenBank/DDBJ databases">
        <title>A transcriptomic atlas of mushroom development highlights an independent origin of complex multicellularity.</title>
        <authorList>
            <consortium name="DOE Joint Genome Institute"/>
            <person name="Krizsan K."/>
            <person name="Almasi E."/>
            <person name="Merenyi Z."/>
            <person name="Sahu N."/>
            <person name="Viragh M."/>
            <person name="Koszo T."/>
            <person name="Mondo S."/>
            <person name="Kiss B."/>
            <person name="Balint B."/>
            <person name="Kues U."/>
            <person name="Barry K."/>
            <person name="Hegedus J.C."/>
            <person name="Henrissat B."/>
            <person name="Johnson J."/>
            <person name="Lipzen A."/>
            <person name="Ohm R."/>
            <person name="Nagy I."/>
            <person name="Pangilinan J."/>
            <person name="Yan J."/>
            <person name="Xiong Y."/>
            <person name="Grigoriev I.V."/>
            <person name="Hibbett D.S."/>
            <person name="Nagy L.G."/>
        </authorList>
    </citation>
    <scope>NUCLEOTIDE SEQUENCE [LARGE SCALE GENOMIC DNA]</scope>
    <source>
        <strain evidence="1 2">SZMC22713</strain>
    </source>
</reference>
<evidence type="ECO:0000313" key="2">
    <source>
        <dbReference type="Proteomes" id="UP000294933"/>
    </source>
</evidence>
<sequence>MSAPMNEARAQFYAQLNEVYHPDPRNYLIHDLTHPAPTTPDTITFPCVEGINGRIAPFHGSFLLEFLWLDGTRVMDFCGFEVWQIGRRITKVRPTPSWVKSGCNTQIYFLNESTSWEIRKLDGTVIKKITFPTHLVVQ</sequence>
<accession>A0A4R5XH68</accession>
<keyword evidence="2" id="KW-1185">Reference proteome</keyword>
<dbReference type="AlphaFoldDB" id="A0A4R5XH68"/>
<gene>
    <name evidence="1" type="ORF">BD410DRAFT_780680</name>
</gene>
<dbReference type="OrthoDB" id="10628891at2759"/>
<name>A0A4R5XH68_9AGAM</name>
<dbReference type="EMBL" id="ML170156">
    <property type="protein sequence ID" value="TDL30142.1"/>
    <property type="molecule type" value="Genomic_DNA"/>
</dbReference>
<dbReference type="Proteomes" id="UP000294933">
    <property type="component" value="Unassembled WGS sequence"/>
</dbReference>
<dbReference type="VEuPathDB" id="FungiDB:BD410DRAFT_780680"/>
<organism evidence="1 2">
    <name type="scientific">Rickenella mellea</name>
    <dbReference type="NCBI Taxonomy" id="50990"/>
    <lineage>
        <taxon>Eukaryota</taxon>
        <taxon>Fungi</taxon>
        <taxon>Dikarya</taxon>
        <taxon>Basidiomycota</taxon>
        <taxon>Agaricomycotina</taxon>
        <taxon>Agaricomycetes</taxon>
        <taxon>Hymenochaetales</taxon>
        <taxon>Rickenellaceae</taxon>
        <taxon>Rickenella</taxon>
    </lineage>
</organism>
<proteinExistence type="predicted"/>
<evidence type="ECO:0000313" key="1">
    <source>
        <dbReference type="EMBL" id="TDL30142.1"/>
    </source>
</evidence>
<protein>
    <submittedName>
        <fullName evidence="1">Uncharacterized protein</fullName>
    </submittedName>
</protein>